<dbReference type="OrthoDB" id="406346at2759"/>
<accession>A0A9P1D4N1</accession>
<dbReference type="Proteomes" id="UP001152797">
    <property type="component" value="Unassembled WGS sequence"/>
</dbReference>
<dbReference type="EMBL" id="CAMXCT030003403">
    <property type="protein sequence ID" value="CAL4791609.1"/>
    <property type="molecule type" value="Genomic_DNA"/>
</dbReference>
<evidence type="ECO:0000313" key="3">
    <source>
        <dbReference type="Proteomes" id="UP001152797"/>
    </source>
</evidence>
<proteinExistence type="predicted"/>
<gene>
    <name evidence="1" type="ORF">C1SCF055_LOCUS30095</name>
</gene>
<keyword evidence="3" id="KW-1185">Reference proteome</keyword>
<comment type="caution">
    <text evidence="1">The sequence shown here is derived from an EMBL/GenBank/DDBJ whole genome shotgun (WGS) entry which is preliminary data.</text>
</comment>
<name>A0A9P1D4N1_9DINO</name>
<evidence type="ECO:0000313" key="2">
    <source>
        <dbReference type="EMBL" id="CAL1157672.1"/>
    </source>
</evidence>
<reference evidence="1" key="1">
    <citation type="submission" date="2022-10" db="EMBL/GenBank/DDBJ databases">
        <authorList>
            <person name="Chen Y."/>
            <person name="Dougan E. K."/>
            <person name="Chan C."/>
            <person name="Rhodes N."/>
            <person name="Thang M."/>
        </authorList>
    </citation>
    <scope>NUCLEOTIDE SEQUENCE</scope>
</reference>
<dbReference type="EMBL" id="CAMXCT020003403">
    <property type="protein sequence ID" value="CAL1157672.1"/>
    <property type="molecule type" value="Genomic_DNA"/>
</dbReference>
<evidence type="ECO:0000313" key="1">
    <source>
        <dbReference type="EMBL" id="CAI4004297.1"/>
    </source>
</evidence>
<protein>
    <submittedName>
        <fullName evidence="1">Uncharacterized protein</fullName>
    </submittedName>
</protein>
<reference evidence="2" key="2">
    <citation type="submission" date="2024-04" db="EMBL/GenBank/DDBJ databases">
        <authorList>
            <person name="Chen Y."/>
            <person name="Shah S."/>
            <person name="Dougan E. K."/>
            <person name="Thang M."/>
            <person name="Chan C."/>
        </authorList>
    </citation>
    <scope>NUCLEOTIDE SEQUENCE [LARGE SCALE GENOMIC DNA]</scope>
</reference>
<dbReference type="AlphaFoldDB" id="A0A9P1D4N1"/>
<dbReference type="EMBL" id="CAMXCT010003403">
    <property type="protein sequence ID" value="CAI4004297.1"/>
    <property type="molecule type" value="Genomic_DNA"/>
</dbReference>
<sequence length="157" mass="17835">MGGGASKVSGPKLSNLLTGQSKADRVDFDRAFAKFPPTPSRTWGFQVKNEALYANDSWLSTQKRIRMSDINRLLGLRPYPGKPAGGKVRDLDIINMVWGNPQWIDPDEDQNYNLNFTRQQHHDMGPQGLVLSAVSTEVLADERHKLQSQRLRWTRFL</sequence>
<organism evidence="1">
    <name type="scientific">Cladocopium goreaui</name>
    <dbReference type="NCBI Taxonomy" id="2562237"/>
    <lineage>
        <taxon>Eukaryota</taxon>
        <taxon>Sar</taxon>
        <taxon>Alveolata</taxon>
        <taxon>Dinophyceae</taxon>
        <taxon>Suessiales</taxon>
        <taxon>Symbiodiniaceae</taxon>
        <taxon>Cladocopium</taxon>
    </lineage>
</organism>